<comment type="caution">
    <text evidence="2">The sequence shown here is derived from an EMBL/GenBank/DDBJ whole genome shotgun (WGS) entry which is preliminary data.</text>
</comment>
<evidence type="ECO:0000313" key="4">
    <source>
        <dbReference type="EMBL" id="CAF3713686.1"/>
    </source>
</evidence>
<reference evidence="2" key="1">
    <citation type="submission" date="2021-02" db="EMBL/GenBank/DDBJ databases">
        <authorList>
            <person name="Nowell W R."/>
        </authorList>
    </citation>
    <scope>NUCLEOTIDE SEQUENCE</scope>
</reference>
<evidence type="ECO:0000256" key="1">
    <source>
        <dbReference type="SAM" id="MobiDB-lite"/>
    </source>
</evidence>
<dbReference type="Proteomes" id="UP000663844">
    <property type="component" value="Unassembled WGS sequence"/>
</dbReference>
<accession>A0A813VGG1</accession>
<organism evidence="2 6">
    <name type="scientific">Adineta steineri</name>
    <dbReference type="NCBI Taxonomy" id="433720"/>
    <lineage>
        <taxon>Eukaryota</taxon>
        <taxon>Metazoa</taxon>
        <taxon>Spiralia</taxon>
        <taxon>Gnathifera</taxon>
        <taxon>Rotifera</taxon>
        <taxon>Eurotatoria</taxon>
        <taxon>Bdelloidea</taxon>
        <taxon>Adinetida</taxon>
        <taxon>Adinetidae</taxon>
        <taxon>Adineta</taxon>
    </lineage>
</organism>
<feature type="compositionally biased region" description="Polar residues" evidence="1">
    <location>
        <begin position="1"/>
        <end position="17"/>
    </location>
</feature>
<dbReference type="EMBL" id="CAJOBB010000599">
    <property type="protein sequence ID" value="CAF3713686.1"/>
    <property type="molecule type" value="Genomic_DNA"/>
</dbReference>
<feature type="region of interest" description="Disordered" evidence="1">
    <location>
        <begin position="1"/>
        <end position="20"/>
    </location>
</feature>
<dbReference type="EMBL" id="CAJNOG010000048">
    <property type="protein sequence ID" value="CAF0840500.1"/>
    <property type="molecule type" value="Genomic_DNA"/>
</dbReference>
<evidence type="ECO:0000313" key="3">
    <source>
        <dbReference type="EMBL" id="CAF0845765.1"/>
    </source>
</evidence>
<dbReference type="Proteomes" id="UP000663860">
    <property type="component" value="Unassembled WGS sequence"/>
</dbReference>
<proteinExistence type="predicted"/>
<dbReference type="EMBL" id="CAJNOE010000065">
    <property type="protein sequence ID" value="CAF0845765.1"/>
    <property type="molecule type" value="Genomic_DNA"/>
</dbReference>
<evidence type="ECO:0000313" key="5">
    <source>
        <dbReference type="EMBL" id="CAF3747426.1"/>
    </source>
</evidence>
<gene>
    <name evidence="3" type="ORF">IZO911_LOCUS9315</name>
    <name evidence="2" type="ORF">JYZ213_LOCUS7333</name>
    <name evidence="4" type="ORF">KXQ929_LOCUS11917</name>
    <name evidence="5" type="ORF">OXD698_LOCUS15253</name>
</gene>
<dbReference type="AlphaFoldDB" id="A0A813VGG1"/>
<evidence type="ECO:0000313" key="6">
    <source>
        <dbReference type="Proteomes" id="UP000663845"/>
    </source>
</evidence>
<evidence type="ECO:0000313" key="2">
    <source>
        <dbReference type="EMBL" id="CAF0840500.1"/>
    </source>
</evidence>
<protein>
    <submittedName>
        <fullName evidence="2">Uncharacterized protein</fullName>
    </submittedName>
</protein>
<sequence length="185" mass="21942">MATNIQLNSQDPKNNRQYLKPVTRPQQAFVPLQARRSTSLENLSNNKKPELLLNPSYPIIPNTLSSSLQSLCVRIRPYQLLPELNENIAESSNEHDFNWWRYASHLRPLLQNIIVYRNFRNEFLDYKDEDEKIFCKFTQSKRYKRRDAICSTLDRLYYNEQTILFSTIATDLQIEYNLVCSGFRL</sequence>
<dbReference type="EMBL" id="CAJOAZ010000998">
    <property type="protein sequence ID" value="CAF3747426.1"/>
    <property type="molecule type" value="Genomic_DNA"/>
</dbReference>
<dbReference type="Proteomes" id="UP000663845">
    <property type="component" value="Unassembled WGS sequence"/>
</dbReference>
<dbReference type="Proteomes" id="UP000663868">
    <property type="component" value="Unassembled WGS sequence"/>
</dbReference>
<name>A0A813VGG1_9BILA</name>